<accession>A0AAE0BCK0</accession>
<dbReference type="SUPFAM" id="SSF53448">
    <property type="entry name" value="Nucleotide-diphospho-sugar transferases"/>
    <property type="match status" value="1"/>
</dbReference>
<dbReference type="EMBL" id="LGRX02035602">
    <property type="protein sequence ID" value="KAK3233927.1"/>
    <property type="molecule type" value="Genomic_DNA"/>
</dbReference>
<feature type="transmembrane region" description="Helical" evidence="3">
    <location>
        <begin position="17"/>
        <end position="39"/>
    </location>
</feature>
<proteinExistence type="predicted"/>
<feature type="region of interest" description="Disordered" evidence="2">
    <location>
        <begin position="150"/>
        <end position="191"/>
    </location>
</feature>
<dbReference type="Gene3D" id="3.90.550.10">
    <property type="entry name" value="Spore Coat Polysaccharide Biosynthesis Protein SpsA, Chain A"/>
    <property type="match status" value="1"/>
</dbReference>
<feature type="coiled-coil region" evidence="1">
    <location>
        <begin position="822"/>
        <end position="849"/>
    </location>
</feature>
<evidence type="ECO:0000313" key="4">
    <source>
        <dbReference type="EMBL" id="KAK3233927.1"/>
    </source>
</evidence>
<evidence type="ECO:0000256" key="2">
    <source>
        <dbReference type="SAM" id="MobiDB-lite"/>
    </source>
</evidence>
<name>A0AAE0BCK0_9CHLO</name>
<keyword evidence="3" id="KW-0812">Transmembrane</keyword>
<feature type="compositionally biased region" description="Basic and acidic residues" evidence="2">
    <location>
        <begin position="153"/>
        <end position="162"/>
    </location>
</feature>
<reference evidence="4 5" key="1">
    <citation type="journal article" date="2015" name="Genome Biol. Evol.">
        <title>Comparative Genomics of a Bacterivorous Green Alga Reveals Evolutionary Causalities and Consequences of Phago-Mixotrophic Mode of Nutrition.</title>
        <authorList>
            <person name="Burns J.A."/>
            <person name="Paasch A."/>
            <person name="Narechania A."/>
            <person name="Kim E."/>
        </authorList>
    </citation>
    <scope>NUCLEOTIDE SEQUENCE [LARGE SCALE GENOMIC DNA]</scope>
    <source>
        <strain evidence="4 5">PLY_AMNH</strain>
    </source>
</reference>
<evidence type="ECO:0000256" key="3">
    <source>
        <dbReference type="SAM" id="Phobius"/>
    </source>
</evidence>
<organism evidence="4 5">
    <name type="scientific">Cymbomonas tetramitiformis</name>
    <dbReference type="NCBI Taxonomy" id="36881"/>
    <lineage>
        <taxon>Eukaryota</taxon>
        <taxon>Viridiplantae</taxon>
        <taxon>Chlorophyta</taxon>
        <taxon>Pyramimonadophyceae</taxon>
        <taxon>Pyramimonadales</taxon>
        <taxon>Pyramimonadaceae</taxon>
        <taxon>Cymbomonas</taxon>
    </lineage>
</organism>
<dbReference type="AlphaFoldDB" id="A0AAE0BCK0"/>
<evidence type="ECO:0000313" key="5">
    <source>
        <dbReference type="Proteomes" id="UP001190700"/>
    </source>
</evidence>
<keyword evidence="1" id="KW-0175">Coiled coil</keyword>
<evidence type="ECO:0000256" key="1">
    <source>
        <dbReference type="SAM" id="Coils"/>
    </source>
</evidence>
<sequence>MHQKGEDDPSGKLRRNWLTAGAISFFRVLVVTAAFLLLAERAVFYLADRTIAAQANAAEEGESNGLENITQDSLKETDTGMASSTASMAANGTDKGIAHLEEALLSQDEEGDARPATDVEANPLETQENENDPSGSATEVAAAPLETQNNELEQARSAKEVEATPNGAQVASEPEDVNELERSPAARPLSYPECPANVATTFSELPAISGRQLPCFVPREYREWSDMVVALLSPSVSTAQSYCSRNSSLGVRQEVLVYRVMDDDVKQDMKQADAVTKACTGANQIVVHAGFREGSSRAINRLMRLASGSFVLLATDAESKLISGKWIEDALAAMKSNPGLALVGPGAGTGSAVTNTAELLHGPALVQRRAFLKVGQLGLGGCPSAQSDGMCNDGAMAEISARFWKGGYQVATLPSTFFLLKEKLAPPCSVQQPPHPGRNEIPGMMLWRAAPKSSKELTTKRHQRAVGCSSGVPPPPAECPGELNDTPVIASIVEFYKRSENIATIMSKLTGTSRSFDNNQEIIIGDDSRTDYGNFSQFMRGPGRFLVFMPNLHEIRAYNRLSKFSSATYLAYLQDDDNPPEKHKWSHTAVQLFDGLPKLGFLGGFRGRLDLGSINDPRHNLIMGPKYGPKPMEPSELKKCCDPIVHREKKSNVPFMYMYKVNAGPLIARRDVFLSTGMFHTSFSCAGEPGIGFDYEYSIRMWNEGYRTGIYYSGFTFGIGDSGSSGTHVSLQGAMRSRNELHNNLQLFKMFKIHHKGGTAMTLDALAELRPPKKWVRPTDKSAMIRVCMRDPGACKRELGDGNKELENVLKGHSGPEFDELLSRVELQRQRAERAKVRAQEEKLAAARKARHARFAANRRGGSRGG</sequence>
<dbReference type="Proteomes" id="UP001190700">
    <property type="component" value="Unassembled WGS sequence"/>
</dbReference>
<gene>
    <name evidence="4" type="ORF">CYMTET_55799</name>
</gene>
<keyword evidence="5" id="KW-1185">Reference proteome</keyword>
<keyword evidence="3" id="KW-0472">Membrane</keyword>
<comment type="caution">
    <text evidence="4">The sequence shown here is derived from an EMBL/GenBank/DDBJ whole genome shotgun (WGS) entry which is preliminary data.</text>
</comment>
<keyword evidence="3" id="KW-1133">Transmembrane helix</keyword>
<protein>
    <submittedName>
        <fullName evidence="4">Uncharacterized protein</fullName>
    </submittedName>
</protein>
<dbReference type="InterPro" id="IPR029044">
    <property type="entry name" value="Nucleotide-diphossugar_trans"/>
</dbReference>